<sequence length="55" mass="6189">MRTTGGTCCHPQRMHAHTHIHRLHTTYRHVCSIEGIKIPSSSVFTVILPLNDALI</sequence>
<evidence type="ECO:0000313" key="2">
    <source>
        <dbReference type="Proteomes" id="UP000269945"/>
    </source>
</evidence>
<gene>
    <name evidence="1" type="ORF">BN2614_LOCUS1</name>
</gene>
<protein>
    <submittedName>
        <fullName evidence="1">Uncharacterized protein</fullName>
    </submittedName>
</protein>
<proteinExistence type="predicted"/>
<accession>A0A9X9LW65</accession>
<evidence type="ECO:0000313" key="1">
    <source>
        <dbReference type="EMBL" id="VCW97558.1"/>
    </source>
</evidence>
<reference evidence="1 2" key="1">
    <citation type="submission" date="2018-10" db="EMBL/GenBank/DDBJ databases">
        <authorList>
            <person name="Ekblom R."/>
            <person name="Jareborg N."/>
        </authorList>
    </citation>
    <scope>NUCLEOTIDE SEQUENCE [LARGE SCALE GENOMIC DNA]</scope>
    <source>
        <tissue evidence="1">Muscle</tissue>
    </source>
</reference>
<dbReference type="EMBL" id="CYRY02022218">
    <property type="protein sequence ID" value="VCW97558.1"/>
    <property type="molecule type" value="Genomic_DNA"/>
</dbReference>
<comment type="caution">
    <text evidence="1">The sequence shown here is derived from an EMBL/GenBank/DDBJ whole genome shotgun (WGS) entry which is preliminary data.</text>
</comment>
<keyword evidence="2" id="KW-1185">Reference proteome</keyword>
<organism evidence="1 2">
    <name type="scientific">Gulo gulo</name>
    <name type="common">Wolverine</name>
    <name type="synonym">Gluton</name>
    <dbReference type="NCBI Taxonomy" id="48420"/>
    <lineage>
        <taxon>Eukaryota</taxon>
        <taxon>Metazoa</taxon>
        <taxon>Chordata</taxon>
        <taxon>Craniata</taxon>
        <taxon>Vertebrata</taxon>
        <taxon>Euteleostomi</taxon>
        <taxon>Mammalia</taxon>
        <taxon>Eutheria</taxon>
        <taxon>Laurasiatheria</taxon>
        <taxon>Carnivora</taxon>
        <taxon>Caniformia</taxon>
        <taxon>Musteloidea</taxon>
        <taxon>Mustelidae</taxon>
        <taxon>Guloninae</taxon>
        <taxon>Gulo</taxon>
    </lineage>
</organism>
<dbReference type="Proteomes" id="UP000269945">
    <property type="component" value="Unassembled WGS sequence"/>
</dbReference>
<dbReference type="AlphaFoldDB" id="A0A9X9LW65"/>
<name>A0A9X9LW65_GULGU</name>